<feature type="non-terminal residue" evidence="1">
    <location>
        <position position="68"/>
    </location>
</feature>
<reference evidence="1" key="2">
    <citation type="submission" date="2023-05" db="EMBL/GenBank/DDBJ databases">
        <authorList>
            <person name="Fouks B."/>
        </authorList>
    </citation>
    <scope>NUCLEOTIDE SEQUENCE</scope>
    <source>
        <strain evidence="1">Stay&amp;Tobe</strain>
        <tissue evidence="1">Testes</tissue>
    </source>
</reference>
<protein>
    <submittedName>
        <fullName evidence="1">Uncharacterized protein</fullName>
    </submittedName>
</protein>
<name>A0AAD7ZVU7_DIPPU</name>
<evidence type="ECO:0000313" key="2">
    <source>
        <dbReference type="Proteomes" id="UP001233999"/>
    </source>
</evidence>
<accession>A0AAD7ZVU7</accession>
<feature type="non-terminal residue" evidence="1">
    <location>
        <position position="1"/>
    </location>
</feature>
<dbReference type="Proteomes" id="UP001233999">
    <property type="component" value="Unassembled WGS sequence"/>
</dbReference>
<evidence type="ECO:0000313" key="1">
    <source>
        <dbReference type="EMBL" id="KAJ9587356.1"/>
    </source>
</evidence>
<keyword evidence="2" id="KW-1185">Reference proteome</keyword>
<organism evidence="1 2">
    <name type="scientific">Diploptera punctata</name>
    <name type="common">Pacific beetle cockroach</name>
    <dbReference type="NCBI Taxonomy" id="6984"/>
    <lineage>
        <taxon>Eukaryota</taxon>
        <taxon>Metazoa</taxon>
        <taxon>Ecdysozoa</taxon>
        <taxon>Arthropoda</taxon>
        <taxon>Hexapoda</taxon>
        <taxon>Insecta</taxon>
        <taxon>Pterygota</taxon>
        <taxon>Neoptera</taxon>
        <taxon>Polyneoptera</taxon>
        <taxon>Dictyoptera</taxon>
        <taxon>Blattodea</taxon>
        <taxon>Blaberoidea</taxon>
        <taxon>Blaberidae</taxon>
        <taxon>Diplopterinae</taxon>
        <taxon>Diploptera</taxon>
    </lineage>
</organism>
<reference evidence="1" key="1">
    <citation type="journal article" date="2023" name="IScience">
        <title>Live-bearing cockroach genome reveals convergent evolutionary mechanisms linked to viviparity in insects and beyond.</title>
        <authorList>
            <person name="Fouks B."/>
            <person name="Harrison M.C."/>
            <person name="Mikhailova A.A."/>
            <person name="Marchal E."/>
            <person name="English S."/>
            <person name="Carruthers M."/>
            <person name="Jennings E.C."/>
            <person name="Chiamaka E.L."/>
            <person name="Frigard R.A."/>
            <person name="Pippel M."/>
            <person name="Attardo G.M."/>
            <person name="Benoit J.B."/>
            <person name="Bornberg-Bauer E."/>
            <person name="Tobe S.S."/>
        </authorList>
    </citation>
    <scope>NUCLEOTIDE SEQUENCE</scope>
    <source>
        <strain evidence="1">Stay&amp;Tobe</strain>
    </source>
</reference>
<sequence>FRSFFFRMTITHLLSPSVQYDLVLFTVRGYYRLQSDAILVYDIKTDSYESFNPNIKNTKILENNTIKM</sequence>
<dbReference type="AlphaFoldDB" id="A0AAD7ZVU7"/>
<dbReference type="EMBL" id="JASPKZ010006448">
    <property type="protein sequence ID" value="KAJ9587356.1"/>
    <property type="molecule type" value="Genomic_DNA"/>
</dbReference>
<gene>
    <name evidence="1" type="ORF">L9F63_019138</name>
</gene>
<proteinExistence type="predicted"/>
<comment type="caution">
    <text evidence="1">The sequence shown here is derived from an EMBL/GenBank/DDBJ whole genome shotgun (WGS) entry which is preliminary data.</text>
</comment>